<dbReference type="Proteomes" id="UP001281147">
    <property type="component" value="Unassembled WGS sequence"/>
</dbReference>
<reference evidence="1" key="1">
    <citation type="submission" date="2023-07" db="EMBL/GenBank/DDBJ databases">
        <title>Black Yeasts Isolated from many extreme environments.</title>
        <authorList>
            <person name="Coleine C."/>
            <person name="Stajich J.E."/>
            <person name="Selbmann L."/>
        </authorList>
    </citation>
    <scope>NUCLEOTIDE SEQUENCE</scope>
    <source>
        <strain evidence="1">CCFEE 5714</strain>
    </source>
</reference>
<organism evidence="1 2">
    <name type="scientific">Vermiconidia calcicola</name>
    <dbReference type="NCBI Taxonomy" id="1690605"/>
    <lineage>
        <taxon>Eukaryota</taxon>
        <taxon>Fungi</taxon>
        <taxon>Dikarya</taxon>
        <taxon>Ascomycota</taxon>
        <taxon>Pezizomycotina</taxon>
        <taxon>Dothideomycetes</taxon>
        <taxon>Dothideomycetidae</taxon>
        <taxon>Mycosphaerellales</taxon>
        <taxon>Extremaceae</taxon>
        <taxon>Vermiconidia</taxon>
    </lineage>
</organism>
<gene>
    <name evidence="1" type="ORF">LTR37_003414</name>
</gene>
<protein>
    <submittedName>
        <fullName evidence="1">Uncharacterized protein</fullName>
    </submittedName>
</protein>
<proteinExistence type="predicted"/>
<sequence length="873" mass="96001">MERKTAGKAPKSPNKSLVDFGPTCEGCETLYEDLMKGEDVRAWANKRAEEQVTIAQLLEGSNKQLEGPFRLAIRQHANSCLAWQQLHPKGTVEEAASKRHAQQQEPEDQAVQHQAVNATTTSQDVPLQKLGTKSSRRRDRRKAAKQEKDLAREAASTAGQVLSVNTAMAHGNGLAPTKEVGGSASEEGYDRRAVSRLAARLRDEPGAQGEERVSDEHEVLTRFHAKLCNIKRRQMAAFVYVAQEGLTDSSMTFIESLTEAVDAIRGLGSAWEDVVARWGEFQRLSEHIEYADQVFRKSMLALNRSRDSEAADLIHSCFVFTGRDPEGLWAYEYLPRLQAEGTAGATWPAKASKYWETNGTAGLNHETAAVVDREMQPEHHSSVLHNTPNGQRSPTSQVGQSTDPEALWWGRLSAAHRGEEILAVLAEVLDPAEFDVVRMDPRAAAHILSRQQKASAMQAINYRLHYDPRFEAIRFATAPVPVQTTESIQMYATQAVSDLNIAEDDAHHRQSKRRASAEGAGRPSKKSRNDSDTLPGYMADKLSQMSDEEQVEWLVRWNGRTGTQLLQAMEGSNSLQYDDVASNYDASDNHSPLSMSPGQDAVDAADNVSATQTDDNEEYPLTQDNQRGQILGNLNLASGETDSATSLAASWTTSIKRRKAHAAATLAANLMFSAEVDEALERAMADQEPRSDESDQSEHIVYGYVEDGTGGGNEQSGLPSQESFQSLLDSLDSEEPQIPSENTIAPGTVAPAEPQCGVEHSRMNRPRTSPQAQQYEATPASVYAAIPSQWGSQHLSSRFLPSREFSHSFGVRGDIDWRIRKGAEGLIDDVKPLCLAEATPNEHLGYGAIVQPSSFERLTQSQHTVDLSTDRHP</sequence>
<evidence type="ECO:0000313" key="1">
    <source>
        <dbReference type="EMBL" id="KAK3721124.1"/>
    </source>
</evidence>
<evidence type="ECO:0000313" key="2">
    <source>
        <dbReference type="Proteomes" id="UP001281147"/>
    </source>
</evidence>
<dbReference type="EMBL" id="JAUTXU010000019">
    <property type="protein sequence ID" value="KAK3721124.1"/>
    <property type="molecule type" value="Genomic_DNA"/>
</dbReference>
<comment type="caution">
    <text evidence="1">The sequence shown here is derived from an EMBL/GenBank/DDBJ whole genome shotgun (WGS) entry which is preliminary data.</text>
</comment>
<name>A0ACC3NT15_9PEZI</name>
<keyword evidence="2" id="KW-1185">Reference proteome</keyword>
<accession>A0ACC3NT15</accession>